<protein>
    <recommendedName>
        <fullName evidence="3">Reverse transcriptase Ty1/copia-type domain-containing protein</fullName>
    </recommendedName>
</protein>
<evidence type="ECO:0000313" key="1">
    <source>
        <dbReference type="EMBL" id="GJT68165.1"/>
    </source>
</evidence>
<accession>A0ABQ5FXS1</accession>
<dbReference type="Proteomes" id="UP001151760">
    <property type="component" value="Unassembled WGS sequence"/>
</dbReference>
<evidence type="ECO:0000313" key="2">
    <source>
        <dbReference type="Proteomes" id="UP001151760"/>
    </source>
</evidence>
<gene>
    <name evidence="1" type="ORF">Tco_1019645</name>
</gene>
<evidence type="ECO:0008006" key="3">
    <source>
        <dbReference type="Google" id="ProtNLM"/>
    </source>
</evidence>
<dbReference type="EMBL" id="BQNB010017874">
    <property type="protein sequence ID" value="GJT68165.1"/>
    <property type="molecule type" value="Genomic_DNA"/>
</dbReference>
<sequence>MQDKIHEFDLLDVWELVPPPDCAMIITLKWIYKVKLDEYGDVLKNKARLVAKGYRLQISPNPRGIFINQSKYANEILKKYDLQKSDPVDTPMLERTKLDDDLSGIPVDQTQ</sequence>
<reference evidence="1" key="1">
    <citation type="journal article" date="2022" name="Int. J. Mol. Sci.">
        <title>Draft Genome of Tanacetum Coccineum: Genomic Comparison of Closely Related Tanacetum-Family Plants.</title>
        <authorList>
            <person name="Yamashiro T."/>
            <person name="Shiraishi A."/>
            <person name="Nakayama K."/>
            <person name="Satake H."/>
        </authorList>
    </citation>
    <scope>NUCLEOTIDE SEQUENCE</scope>
</reference>
<proteinExistence type="predicted"/>
<name>A0ABQ5FXS1_9ASTR</name>
<reference evidence="1" key="2">
    <citation type="submission" date="2022-01" db="EMBL/GenBank/DDBJ databases">
        <authorList>
            <person name="Yamashiro T."/>
            <person name="Shiraishi A."/>
            <person name="Satake H."/>
            <person name="Nakayama K."/>
        </authorList>
    </citation>
    <scope>NUCLEOTIDE SEQUENCE</scope>
</reference>
<comment type="caution">
    <text evidence="1">The sequence shown here is derived from an EMBL/GenBank/DDBJ whole genome shotgun (WGS) entry which is preliminary data.</text>
</comment>
<organism evidence="1 2">
    <name type="scientific">Tanacetum coccineum</name>
    <dbReference type="NCBI Taxonomy" id="301880"/>
    <lineage>
        <taxon>Eukaryota</taxon>
        <taxon>Viridiplantae</taxon>
        <taxon>Streptophyta</taxon>
        <taxon>Embryophyta</taxon>
        <taxon>Tracheophyta</taxon>
        <taxon>Spermatophyta</taxon>
        <taxon>Magnoliopsida</taxon>
        <taxon>eudicotyledons</taxon>
        <taxon>Gunneridae</taxon>
        <taxon>Pentapetalae</taxon>
        <taxon>asterids</taxon>
        <taxon>campanulids</taxon>
        <taxon>Asterales</taxon>
        <taxon>Asteraceae</taxon>
        <taxon>Asteroideae</taxon>
        <taxon>Anthemideae</taxon>
        <taxon>Anthemidinae</taxon>
        <taxon>Tanacetum</taxon>
    </lineage>
</organism>
<keyword evidence="2" id="KW-1185">Reference proteome</keyword>